<dbReference type="OrthoDB" id="5103568at2"/>
<dbReference type="AlphaFoldDB" id="A0A4R0GJE5"/>
<organism evidence="1 2">
    <name type="scientific">Micromonospora zingiberis</name>
    <dbReference type="NCBI Taxonomy" id="2053011"/>
    <lineage>
        <taxon>Bacteria</taxon>
        <taxon>Bacillati</taxon>
        <taxon>Actinomycetota</taxon>
        <taxon>Actinomycetes</taxon>
        <taxon>Micromonosporales</taxon>
        <taxon>Micromonosporaceae</taxon>
        <taxon>Micromonospora</taxon>
    </lineage>
</organism>
<accession>A0A4R0GJE5</accession>
<comment type="caution">
    <text evidence="1">The sequence shown here is derived from an EMBL/GenBank/DDBJ whole genome shotgun (WGS) entry which is preliminary data.</text>
</comment>
<gene>
    <name evidence="1" type="ORF">E0H26_14865</name>
</gene>
<reference evidence="1 2" key="1">
    <citation type="submission" date="2019-02" db="EMBL/GenBank/DDBJ databases">
        <title>Jishengella sp. nov., isolated from a root of Zingiber montanum.</title>
        <authorList>
            <person name="Kuncharoen N."/>
            <person name="Kudo T."/>
            <person name="Masahiro Y."/>
            <person name="Ohkuma M."/>
            <person name="Tanasupawat S."/>
        </authorList>
    </citation>
    <scope>NUCLEOTIDE SEQUENCE [LARGE SCALE GENOMIC DNA]</scope>
    <source>
        <strain evidence="1 2">PLAI 1-1</strain>
    </source>
</reference>
<sequence length="495" mass="54516">MHTILDVIENYAWRSRQIDFQKMSGKELMEFGEEVRRLASSTGPPSERPAEYGATYLGGWVSANPFTIWSSDLILTSLLYSNRVVVRDPVSDWFGFDQYYLERPMSSRPGFLSETGEPNIAETRAFLSNITPQLMKLAPLAKAGLIEILPTYAIHRSASPEIESVTRSMMEQIGSPFEVTRRFDPEDLAHADNVRGLFIFAGGEREKQLLEAIGRAARYFAREFVTAAHTGATYCAPFSFEQYLCGQAGAALRRAEARVSELLISSNVPIFHGLTPDVVADIHDDDTFGEFRRQLYGIYGELPGESEDARNLYLQDRENAVLQPILAAARNEANRGLLSRIGVTYGGHAFGLAAGVATEIAFPTGGVAGVSTAALIEIVKDKILPKGGGAAPTVWTTLTKHHRKAGQELRATPQEAQGINDQGGSEFWGIPAQPSMDIVVTQGSIFTDFVPPARRSDLTSSEYQDGVYRFCECGSGLKYKFCCRNIPRYTIQGKI</sequence>
<protein>
    <submittedName>
        <fullName evidence="1">SEC-C domain-containing protein</fullName>
    </submittedName>
</protein>
<evidence type="ECO:0000313" key="1">
    <source>
        <dbReference type="EMBL" id="TCB96433.1"/>
    </source>
</evidence>
<name>A0A4R0GJE5_9ACTN</name>
<dbReference type="RefSeq" id="WP_131304248.1">
    <property type="nucleotide sequence ID" value="NZ_SJJR01000009.1"/>
</dbReference>
<proteinExistence type="predicted"/>
<dbReference type="EMBL" id="SJJR01000009">
    <property type="protein sequence ID" value="TCB96433.1"/>
    <property type="molecule type" value="Genomic_DNA"/>
</dbReference>
<evidence type="ECO:0000313" key="2">
    <source>
        <dbReference type="Proteomes" id="UP000292274"/>
    </source>
</evidence>
<dbReference type="Proteomes" id="UP000292274">
    <property type="component" value="Unassembled WGS sequence"/>
</dbReference>
<keyword evidence="2" id="KW-1185">Reference proteome</keyword>